<accession>A0A7E5W9N2</accession>
<keyword evidence="2" id="KW-1185">Reference proteome</keyword>
<reference evidence="3" key="1">
    <citation type="submission" date="2025-08" db="UniProtKB">
        <authorList>
            <consortium name="RefSeq"/>
        </authorList>
    </citation>
    <scope>IDENTIFICATION</scope>
</reference>
<evidence type="ECO:0000313" key="2">
    <source>
        <dbReference type="Proteomes" id="UP000322000"/>
    </source>
</evidence>
<dbReference type="Proteomes" id="UP000322000">
    <property type="component" value="Chromosome 14"/>
</dbReference>
<evidence type="ECO:0000256" key="1">
    <source>
        <dbReference type="SAM" id="SignalP"/>
    </source>
</evidence>
<sequence>MKVYIICVAICSLTQAVYISRMSSVNRRRAPVPFRPGVNMQRPWTQTRLVQAASQRAPYVLYRKPPQRFAVKHYAPTRNMFANGPWKTTARLPPMSPVTQEYEFVRAASSAPVVHTDGGTGAIHTIPAPNLSLSEKPIVVIEASDTPVSHTEQPKPSYEVTEAYPEHEFRIAKIEPPIGFSKATSFTTPELESLIRNGAALQLASEYNLPATMNFSPQRVVPHQFQVQNLNSLPTQQDLINTGAEGLFIPPQALYQSDPMFLQKLQNQLIQRFPALEFIPYTADASNQMHLHPQASQVHAQVIHPQMILLENEQLNTPLYPEPKEHKNVVQRETQEKSVVTLVPQAFSVAENKTTTTTEKQVELTPSPEPQNITVELVSTESQPMTTTIQYILDTKKEEQTTTPIYYAQIGQSVGNAIANGFYSAINDVRAAAALAQVEKAPVYDPAENVTTTTVKTAYFVKTEEKAENQSATELKPLLGAPFTKATDSVNVAYTLVRADDKQPKVTQEGAVYAGQIVEASISEDQDFNKQQAHLMSRRAPIRLFAVSDTKNNANSVNTLPKVNVVKAKIPPKSKLTFDDKTGEPILRIYASYVDSPAQKEAIVSKLAALKPVKTAVKKDSVENWKSSTIKSVEKTQGSDANQVTQFGLKLRERSDDFYLPAFDDYDIDE</sequence>
<organism evidence="2 3">
    <name type="scientific">Trichoplusia ni</name>
    <name type="common">Cabbage looper</name>
    <dbReference type="NCBI Taxonomy" id="7111"/>
    <lineage>
        <taxon>Eukaryota</taxon>
        <taxon>Metazoa</taxon>
        <taxon>Ecdysozoa</taxon>
        <taxon>Arthropoda</taxon>
        <taxon>Hexapoda</taxon>
        <taxon>Insecta</taxon>
        <taxon>Pterygota</taxon>
        <taxon>Neoptera</taxon>
        <taxon>Endopterygota</taxon>
        <taxon>Lepidoptera</taxon>
        <taxon>Glossata</taxon>
        <taxon>Ditrysia</taxon>
        <taxon>Noctuoidea</taxon>
        <taxon>Noctuidae</taxon>
        <taxon>Plusiinae</taxon>
        <taxon>Trichoplusia</taxon>
    </lineage>
</organism>
<name>A0A7E5W9N2_TRINI</name>
<dbReference type="RefSeq" id="XP_026737398.1">
    <property type="nucleotide sequence ID" value="XM_026881597.1"/>
</dbReference>
<dbReference type="InParanoid" id="A0A7E5W9N2"/>
<dbReference type="KEGG" id="tnl:113500714"/>
<dbReference type="GeneID" id="113500714"/>
<feature type="signal peptide" evidence="1">
    <location>
        <begin position="1"/>
        <end position="16"/>
    </location>
</feature>
<keyword evidence="1" id="KW-0732">Signal</keyword>
<dbReference type="OrthoDB" id="8023715at2759"/>
<proteinExistence type="predicted"/>
<evidence type="ECO:0000313" key="3">
    <source>
        <dbReference type="RefSeq" id="XP_026737398.1"/>
    </source>
</evidence>
<protein>
    <submittedName>
        <fullName evidence="3">Uncharacterized protein LOC113500714</fullName>
    </submittedName>
</protein>
<feature type="chain" id="PRO_5028968344" evidence="1">
    <location>
        <begin position="17"/>
        <end position="670"/>
    </location>
</feature>
<dbReference type="AlphaFoldDB" id="A0A7E5W9N2"/>
<gene>
    <name evidence="3" type="primary">LOC113500714</name>
</gene>